<evidence type="ECO:0000313" key="1">
    <source>
        <dbReference type="EMBL" id="MBJ6367867.1"/>
    </source>
</evidence>
<comment type="caution">
    <text evidence="1">The sequence shown here is derived from an EMBL/GenBank/DDBJ whole genome shotgun (WGS) entry which is preliminary data.</text>
</comment>
<dbReference type="AlphaFoldDB" id="A0A8J7J1D9"/>
<evidence type="ECO:0000313" key="2">
    <source>
        <dbReference type="Proteomes" id="UP000610931"/>
    </source>
</evidence>
<protein>
    <submittedName>
        <fullName evidence="1">Uncharacterized protein</fullName>
    </submittedName>
</protein>
<dbReference type="Proteomes" id="UP000610931">
    <property type="component" value="Unassembled WGS sequence"/>
</dbReference>
<reference evidence="1" key="1">
    <citation type="submission" date="2020-12" db="EMBL/GenBank/DDBJ databases">
        <title>Snuella sp. nov., isolated from sediment in Incheon.</title>
        <authorList>
            <person name="Kim W."/>
        </authorList>
    </citation>
    <scope>NUCLEOTIDE SEQUENCE</scope>
    <source>
        <strain evidence="1">CAU 1569</strain>
    </source>
</reference>
<accession>A0A8J7J1D9</accession>
<dbReference type="EMBL" id="JAELVQ010000007">
    <property type="protein sequence ID" value="MBJ6367867.1"/>
    <property type="molecule type" value="Genomic_DNA"/>
</dbReference>
<gene>
    <name evidence="1" type="ORF">JF259_07185</name>
</gene>
<proteinExistence type="predicted"/>
<name>A0A8J7J1D9_9FLAO</name>
<sequence length="151" mass="17775">MRLFFFFILVISTNEKPIKFDLGAPEIQAVCKVILTYGEIKEGFITLGTGGYEYKYRLLDEMTIYVKLPLDLLVGYSSDDQNGKTTIDVERIKSIELLKKPSEKSIEIIENARKRQSESEKNEEWVDYQEPVWYHEIITDQKRIDYLSKFF</sequence>
<keyword evidence="2" id="KW-1185">Reference proteome</keyword>
<organism evidence="1 2">
    <name type="scientific">Snuella sedimenti</name>
    <dbReference type="NCBI Taxonomy" id="2798802"/>
    <lineage>
        <taxon>Bacteria</taxon>
        <taxon>Pseudomonadati</taxon>
        <taxon>Bacteroidota</taxon>
        <taxon>Flavobacteriia</taxon>
        <taxon>Flavobacteriales</taxon>
        <taxon>Flavobacteriaceae</taxon>
        <taxon>Snuella</taxon>
    </lineage>
</organism>
<dbReference type="RefSeq" id="WP_199114633.1">
    <property type="nucleotide sequence ID" value="NZ_JAELVQ010000007.1"/>
</dbReference>